<dbReference type="Pfam" id="PF05712">
    <property type="entry name" value="MRG"/>
    <property type="match status" value="2"/>
</dbReference>
<keyword evidence="2" id="KW-0156">Chromatin regulator</keyword>
<keyword evidence="4" id="KW-0804">Transcription</keyword>
<evidence type="ECO:0000256" key="3">
    <source>
        <dbReference type="ARBA" id="ARBA00023015"/>
    </source>
</evidence>
<dbReference type="GO" id="GO:0035267">
    <property type="term" value="C:NuA4 histone acetyltransferase complex"/>
    <property type="evidence" value="ECO:0007669"/>
    <property type="project" value="TreeGrafter"/>
</dbReference>
<comment type="subcellular location">
    <subcellularLocation>
        <location evidence="1">Nucleus</location>
    </subcellularLocation>
</comment>
<accession>A0AA39QZY3</accession>
<sequence length="697" mass="78214">MAIRTVCFGRGVVDCKVEAMTEDDNGHRLLFLVALPERIAHTKMDHQTVSKLREETASLMQWLGKNSNCDIGKGGGEETLFPTKDEDEIKRWKLIPRSACVQYDQDWATFSIKWQESADQPVEFSLAITKGSGVVDCKVEVMTEDDNKHRLLLVTMLTLEGDVETPRARAGQPYSPENAIRAEPSILIVVPTRELATQIFDEARRLCYRSMLRPCIAYDGGVPADGEAFMLRPGVAYGGGPSRENGRATQGLRRAHCNPRSIIDEADEMVSPDWVDDMKEVIGGGGKKSLVALPSDYTVNEILTAYFEEEKHKYRLGSAEAYLFLDAVTGCKDYFEKCVGRLLLYRFERQQYAEVRKHAGDKKRSTTKINLPGAEKVIPSALDAEDDIEDGGGVKHRGAYSFLKSEASEYRLAEKVIPSALDAEDDIEDVGGVKHRRERYIVGLFENSTSDAEDDIENASLVGQSGRKIWGKAGLLENSTLDAEDDIETAGGVNILSRKQKKAKATGKGKLRKGKIENILRMNMIFLTPRRYGWAVRKLIAMDWIVHRNKTFPPASPEPTRHSRHSPLNQATALASIRFLDPPISPISASSTQNLATRSFFKHLFRHFICRTMGLLQYDWENETRLIHFCKHEVIKDMVPDKVDVVSGTWYVKEPSEMGRAISISEIKWTKPPPGVPRLVFIYLNHQLRPGGAWAGW</sequence>
<organism evidence="7 8">
    <name type="scientific">Cladonia borealis</name>
    <dbReference type="NCBI Taxonomy" id="184061"/>
    <lineage>
        <taxon>Eukaryota</taxon>
        <taxon>Fungi</taxon>
        <taxon>Dikarya</taxon>
        <taxon>Ascomycota</taxon>
        <taxon>Pezizomycotina</taxon>
        <taxon>Lecanoromycetes</taxon>
        <taxon>OSLEUM clade</taxon>
        <taxon>Lecanoromycetidae</taxon>
        <taxon>Lecanorales</taxon>
        <taxon>Lecanorineae</taxon>
        <taxon>Cladoniaceae</taxon>
        <taxon>Cladonia</taxon>
    </lineage>
</organism>
<dbReference type="InterPro" id="IPR008676">
    <property type="entry name" value="MRG"/>
</dbReference>
<evidence type="ECO:0000256" key="4">
    <source>
        <dbReference type="ARBA" id="ARBA00023163"/>
    </source>
</evidence>
<dbReference type="PROSITE" id="PS51640">
    <property type="entry name" value="MRG"/>
    <property type="match status" value="1"/>
</dbReference>
<feature type="domain" description="MRG" evidence="6">
    <location>
        <begin position="31"/>
        <end position="67"/>
    </location>
</feature>
<dbReference type="Proteomes" id="UP001166286">
    <property type="component" value="Unassembled WGS sequence"/>
</dbReference>
<dbReference type="Gene3D" id="1.10.274.30">
    <property type="entry name" value="MRG domain"/>
    <property type="match status" value="1"/>
</dbReference>
<reference evidence="7" key="1">
    <citation type="submission" date="2023-03" db="EMBL/GenBank/DDBJ databases">
        <title>Complete genome of Cladonia borealis.</title>
        <authorList>
            <person name="Park H."/>
        </authorList>
    </citation>
    <scope>NUCLEOTIDE SEQUENCE</scope>
    <source>
        <strain evidence="7">ANT050790</strain>
    </source>
</reference>
<proteinExistence type="predicted"/>
<protein>
    <recommendedName>
        <fullName evidence="6">MRG domain-containing protein</fullName>
    </recommendedName>
</protein>
<keyword evidence="5" id="KW-0539">Nucleus</keyword>
<keyword evidence="8" id="KW-1185">Reference proteome</keyword>
<evidence type="ECO:0000256" key="5">
    <source>
        <dbReference type="ARBA" id="ARBA00023242"/>
    </source>
</evidence>
<dbReference type="AlphaFoldDB" id="A0AA39QZY3"/>
<evidence type="ECO:0000313" key="7">
    <source>
        <dbReference type="EMBL" id="KAK0511190.1"/>
    </source>
</evidence>
<dbReference type="GO" id="GO:0006355">
    <property type="term" value="P:regulation of DNA-templated transcription"/>
    <property type="evidence" value="ECO:0007669"/>
    <property type="project" value="InterPro"/>
</dbReference>
<dbReference type="SUPFAM" id="SSF52540">
    <property type="entry name" value="P-loop containing nucleoside triphosphate hydrolases"/>
    <property type="match status" value="1"/>
</dbReference>
<dbReference type="EMBL" id="JAFEKC020000014">
    <property type="protein sequence ID" value="KAK0511190.1"/>
    <property type="molecule type" value="Genomic_DNA"/>
</dbReference>
<evidence type="ECO:0000256" key="1">
    <source>
        <dbReference type="ARBA" id="ARBA00004123"/>
    </source>
</evidence>
<comment type="caution">
    <text evidence="7">The sequence shown here is derived from an EMBL/GenBank/DDBJ whole genome shotgun (WGS) entry which is preliminary data.</text>
</comment>
<dbReference type="PANTHER" id="PTHR10880">
    <property type="entry name" value="MORTALITY FACTOR 4-LIKE PROTEIN"/>
    <property type="match status" value="1"/>
</dbReference>
<evidence type="ECO:0000259" key="6">
    <source>
        <dbReference type="Pfam" id="PF05712"/>
    </source>
</evidence>
<feature type="domain" description="MRG" evidence="6">
    <location>
        <begin position="287"/>
        <end position="363"/>
    </location>
</feature>
<dbReference type="InterPro" id="IPR027417">
    <property type="entry name" value="P-loop_NTPase"/>
</dbReference>
<evidence type="ECO:0000256" key="2">
    <source>
        <dbReference type="ARBA" id="ARBA00022853"/>
    </source>
</evidence>
<name>A0AA39QZY3_9LECA</name>
<dbReference type="GO" id="GO:0006325">
    <property type="term" value="P:chromatin organization"/>
    <property type="evidence" value="ECO:0007669"/>
    <property type="project" value="UniProtKB-KW"/>
</dbReference>
<keyword evidence="3" id="KW-0805">Transcription regulation</keyword>
<dbReference type="GO" id="GO:0032221">
    <property type="term" value="C:Rpd3S complex"/>
    <property type="evidence" value="ECO:0007669"/>
    <property type="project" value="TreeGrafter"/>
</dbReference>
<dbReference type="PANTHER" id="PTHR10880:SF15">
    <property type="entry name" value="MSL COMPLEX SUBUNIT 3"/>
    <property type="match status" value="1"/>
</dbReference>
<dbReference type="InterPro" id="IPR038217">
    <property type="entry name" value="MRG_C_sf"/>
</dbReference>
<evidence type="ECO:0000313" key="8">
    <source>
        <dbReference type="Proteomes" id="UP001166286"/>
    </source>
</evidence>
<gene>
    <name evidence="7" type="ORF">JMJ35_006742</name>
</gene>
<dbReference type="InterPro" id="IPR026541">
    <property type="entry name" value="MRG_dom"/>
</dbReference>